<dbReference type="AlphaFoldDB" id="A0A7X0EZC4"/>
<name>A0A7X0EZC4_9ACTN</name>
<gene>
    <name evidence="2" type="ORF">FHU36_003090</name>
</gene>
<dbReference type="Proteomes" id="UP000583800">
    <property type="component" value="Unassembled WGS sequence"/>
</dbReference>
<dbReference type="EMBL" id="JACHJB010000001">
    <property type="protein sequence ID" value="MBB6346581.1"/>
    <property type="molecule type" value="Genomic_DNA"/>
</dbReference>
<comment type="caution">
    <text evidence="2">The sequence shown here is derived from an EMBL/GenBank/DDBJ whole genome shotgun (WGS) entry which is preliminary data.</text>
</comment>
<protein>
    <submittedName>
        <fullName evidence="2">Uncharacterized protein</fullName>
    </submittedName>
</protein>
<accession>A0A7X0EZC4</accession>
<keyword evidence="1" id="KW-1133">Transmembrane helix</keyword>
<evidence type="ECO:0000256" key="1">
    <source>
        <dbReference type="SAM" id="Phobius"/>
    </source>
</evidence>
<proteinExistence type="predicted"/>
<keyword evidence="3" id="KW-1185">Reference proteome</keyword>
<evidence type="ECO:0000313" key="3">
    <source>
        <dbReference type="Proteomes" id="UP000583800"/>
    </source>
</evidence>
<evidence type="ECO:0000313" key="2">
    <source>
        <dbReference type="EMBL" id="MBB6346581.1"/>
    </source>
</evidence>
<keyword evidence="1" id="KW-0812">Transmembrane</keyword>
<keyword evidence="1" id="KW-0472">Membrane</keyword>
<sequence length="37" mass="3918">MNDKRPTGGKALAYILLAMLGILAVIIGLAMWASRGM</sequence>
<feature type="transmembrane region" description="Helical" evidence="1">
    <location>
        <begin position="12"/>
        <end position="33"/>
    </location>
</feature>
<reference evidence="2 3" key="1">
    <citation type="submission" date="2020-08" db="EMBL/GenBank/DDBJ databases">
        <title>Sequencing the genomes of 1000 actinobacteria strains.</title>
        <authorList>
            <person name="Klenk H.-P."/>
        </authorList>
    </citation>
    <scope>NUCLEOTIDE SEQUENCE [LARGE SCALE GENOMIC DNA]</scope>
    <source>
        <strain evidence="2 3">DSM 45913</strain>
    </source>
</reference>
<organism evidence="2 3">
    <name type="scientific">Nonomuraea muscovyensis</name>
    <dbReference type="NCBI Taxonomy" id="1124761"/>
    <lineage>
        <taxon>Bacteria</taxon>
        <taxon>Bacillati</taxon>
        <taxon>Actinomycetota</taxon>
        <taxon>Actinomycetes</taxon>
        <taxon>Streptosporangiales</taxon>
        <taxon>Streptosporangiaceae</taxon>
        <taxon>Nonomuraea</taxon>
    </lineage>
</organism>